<reference evidence="2 3" key="1">
    <citation type="submission" date="2024-09" db="EMBL/GenBank/DDBJ databases">
        <authorList>
            <person name="Sun Q."/>
            <person name="Mori K."/>
        </authorList>
    </citation>
    <scope>NUCLEOTIDE SEQUENCE [LARGE SCALE GENOMIC DNA]</scope>
    <source>
        <strain evidence="2 3">CCM 8654</strain>
    </source>
</reference>
<organism evidence="2 3">
    <name type="scientific">Nocardioides zeicaulis</name>
    <dbReference type="NCBI Taxonomy" id="1776857"/>
    <lineage>
        <taxon>Bacteria</taxon>
        <taxon>Bacillati</taxon>
        <taxon>Actinomycetota</taxon>
        <taxon>Actinomycetes</taxon>
        <taxon>Propionibacteriales</taxon>
        <taxon>Nocardioidaceae</taxon>
        <taxon>Nocardioides</taxon>
    </lineage>
</organism>
<dbReference type="Proteomes" id="UP001589698">
    <property type="component" value="Unassembled WGS sequence"/>
</dbReference>
<dbReference type="Pfam" id="PF02607">
    <property type="entry name" value="B12-binding_2"/>
    <property type="match status" value="1"/>
</dbReference>
<dbReference type="SUPFAM" id="SSF52242">
    <property type="entry name" value="Cobalamin (vitamin B12)-binding domain"/>
    <property type="match status" value="1"/>
</dbReference>
<accession>A0ABV6E389</accession>
<dbReference type="InterPro" id="IPR006158">
    <property type="entry name" value="Cobalamin-bd"/>
</dbReference>
<dbReference type="InterPro" id="IPR036594">
    <property type="entry name" value="Meth_synthase_dom"/>
</dbReference>
<dbReference type="RefSeq" id="WP_378519199.1">
    <property type="nucleotide sequence ID" value="NZ_CBCSDI010000007.1"/>
</dbReference>
<proteinExistence type="predicted"/>
<feature type="domain" description="B12-binding" evidence="1">
    <location>
        <begin position="96"/>
        <end position="214"/>
    </location>
</feature>
<dbReference type="InterPro" id="IPR003759">
    <property type="entry name" value="Cbl-bd_cap"/>
</dbReference>
<dbReference type="InterPro" id="IPR036724">
    <property type="entry name" value="Cobalamin-bd_sf"/>
</dbReference>
<comment type="caution">
    <text evidence="2">The sequence shown here is derived from an EMBL/GenBank/DDBJ whole genome shotgun (WGS) entry which is preliminary data.</text>
</comment>
<protein>
    <submittedName>
        <fullName evidence="2">B12-binding domain-containing protein</fullName>
    </submittedName>
</protein>
<sequence>MTSTLPAALAATERLWAAVETYDGEVADTTLADLLFERPLDDAVMTVVLPFLGELGDRWEEGRLSVAHEHFISNMLRRWLLAFSGRPGSADATGDGPVILLACPPGERHDLVLLCFSLLLGEGGARSRYLGADTPMPAIAAAARASRADAVVLAATRPTAFTAEATSISRLAAEHPVFVAGRGATQNVAESLSAHHLPHDPVAAVGFLRTVLQK</sequence>
<name>A0ABV6E389_9ACTN</name>
<dbReference type="Gene3D" id="1.10.1240.10">
    <property type="entry name" value="Methionine synthase domain"/>
    <property type="match status" value="1"/>
</dbReference>
<gene>
    <name evidence="2" type="ORF">ACFFJG_13250</name>
</gene>
<keyword evidence="3" id="KW-1185">Reference proteome</keyword>
<dbReference type="Gene3D" id="3.40.50.280">
    <property type="entry name" value="Cobalamin-binding domain"/>
    <property type="match status" value="1"/>
</dbReference>
<evidence type="ECO:0000259" key="1">
    <source>
        <dbReference type="PROSITE" id="PS51332"/>
    </source>
</evidence>
<evidence type="ECO:0000313" key="3">
    <source>
        <dbReference type="Proteomes" id="UP001589698"/>
    </source>
</evidence>
<evidence type="ECO:0000313" key="2">
    <source>
        <dbReference type="EMBL" id="MFC0223452.1"/>
    </source>
</evidence>
<dbReference type="PROSITE" id="PS51332">
    <property type="entry name" value="B12_BINDING"/>
    <property type="match status" value="1"/>
</dbReference>
<dbReference type="EMBL" id="JBHLXH010000001">
    <property type="protein sequence ID" value="MFC0223452.1"/>
    <property type="molecule type" value="Genomic_DNA"/>
</dbReference>